<dbReference type="EMBL" id="JBBWWR010000012">
    <property type="protein sequence ID" value="KAK8959372.1"/>
    <property type="molecule type" value="Genomic_DNA"/>
</dbReference>
<evidence type="ECO:0000313" key="3">
    <source>
        <dbReference type="Proteomes" id="UP001412067"/>
    </source>
</evidence>
<dbReference type="Proteomes" id="UP001412067">
    <property type="component" value="Unassembled WGS sequence"/>
</dbReference>
<reference evidence="2 3" key="1">
    <citation type="journal article" date="2022" name="Nat. Plants">
        <title>Genomes of leafy and leafless Platanthera orchids illuminate the evolution of mycoheterotrophy.</title>
        <authorList>
            <person name="Li M.H."/>
            <person name="Liu K.W."/>
            <person name="Li Z."/>
            <person name="Lu H.C."/>
            <person name="Ye Q.L."/>
            <person name="Zhang D."/>
            <person name="Wang J.Y."/>
            <person name="Li Y.F."/>
            <person name="Zhong Z.M."/>
            <person name="Liu X."/>
            <person name="Yu X."/>
            <person name="Liu D.K."/>
            <person name="Tu X.D."/>
            <person name="Liu B."/>
            <person name="Hao Y."/>
            <person name="Liao X.Y."/>
            <person name="Jiang Y.T."/>
            <person name="Sun W.H."/>
            <person name="Chen J."/>
            <person name="Chen Y.Q."/>
            <person name="Ai Y."/>
            <person name="Zhai J.W."/>
            <person name="Wu S.S."/>
            <person name="Zhou Z."/>
            <person name="Hsiao Y.Y."/>
            <person name="Wu W.L."/>
            <person name="Chen Y.Y."/>
            <person name="Lin Y.F."/>
            <person name="Hsu J.L."/>
            <person name="Li C.Y."/>
            <person name="Wang Z.W."/>
            <person name="Zhao X."/>
            <person name="Zhong W.Y."/>
            <person name="Ma X.K."/>
            <person name="Ma L."/>
            <person name="Huang J."/>
            <person name="Chen G.Z."/>
            <person name="Huang M.Z."/>
            <person name="Huang L."/>
            <person name="Peng D.H."/>
            <person name="Luo Y.B."/>
            <person name="Zou S.Q."/>
            <person name="Chen S.P."/>
            <person name="Lan S."/>
            <person name="Tsai W.C."/>
            <person name="Van de Peer Y."/>
            <person name="Liu Z.J."/>
        </authorList>
    </citation>
    <scope>NUCLEOTIDE SEQUENCE [LARGE SCALE GENOMIC DNA]</scope>
    <source>
        <strain evidence="2">Lor288</strain>
    </source>
</reference>
<name>A0ABR2M5F9_9ASPA</name>
<keyword evidence="1" id="KW-0732">Signal</keyword>
<organism evidence="2 3">
    <name type="scientific">Platanthera guangdongensis</name>
    <dbReference type="NCBI Taxonomy" id="2320717"/>
    <lineage>
        <taxon>Eukaryota</taxon>
        <taxon>Viridiplantae</taxon>
        <taxon>Streptophyta</taxon>
        <taxon>Embryophyta</taxon>
        <taxon>Tracheophyta</taxon>
        <taxon>Spermatophyta</taxon>
        <taxon>Magnoliopsida</taxon>
        <taxon>Liliopsida</taxon>
        <taxon>Asparagales</taxon>
        <taxon>Orchidaceae</taxon>
        <taxon>Orchidoideae</taxon>
        <taxon>Orchideae</taxon>
        <taxon>Orchidinae</taxon>
        <taxon>Platanthera</taxon>
    </lineage>
</organism>
<feature type="signal peptide" evidence="1">
    <location>
        <begin position="1"/>
        <end position="18"/>
    </location>
</feature>
<gene>
    <name evidence="2" type="ORF">KSP40_PGU014561</name>
</gene>
<feature type="chain" id="PRO_5045168094" evidence="1">
    <location>
        <begin position="19"/>
        <end position="170"/>
    </location>
</feature>
<keyword evidence="3" id="KW-1185">Reference proteome</keyword>
<sequence>MKRVLILVPLVRYLAALASNEHPLRQLYQMEISTNNNHIESKLWTPGSRVQRRNHPLEGSLSEVSHQHAGGSHSEASYQHMNAILQAAGGRFLFGDETSDYINALLVPKDGKVPVDVKCLAAQGIVNVPKLLPSNNQDSSKPIVGVPSNLDRRSASLDKYKDFHASAIDS</sequence>
<evidence type="ECO:0000313" key="2">
    <source>
        <dbReference type="EMBL" id="KAK8959372.1"/>
    </source>
</evidence>
<evidence type="ECO:0000256" key="1">
    <source>
        <dbReference type="SAM" id="SignalP"/>
    </source>
</evidence>
<comment type="caution">
    <text evidence="2">The sequence shown here is derived from an EMBL/GenBank/DDBJ whole genome shotgun (WGS) entry which is preliminary data.</text>
</comment>
<accession>A0ABR2M5F9</accession>
<protein>
    <submittedName>
        <fullName evidence="2">Uncharacterized protein</fullName>
    </submittedName>
</protein>
<proteinExistence type="predicted"/>